<dbReference type="EMBL" id="LS398110">
    <property type="protein sequence ID" value="SPP98498.1"/>
    <property type="molecule type" value="Genomic_DNA"/>
</dbReference>
<evidence type="ECO:0000313" key="1">
    <source>
        <dbReference type="EMBL" id="SPP98498.1"/>
    </source>
</evidence>
<reference evidence="1 2" key="1">
    <citation type="submission" date="2018-03" db="EMBL/GenBank/DDBJ databases">
        <authorList>
            <person name="Gully D."/>
        </authorList>
    </citation>
    <scope>NUCLEOTIDE SEQUENCE [LARGE SCALE GENOMIC DNA]</scope>
    <source>
        <strain evidence="1">ORS3257</strain>
    </source>
</reference>
<accession>A0A2U3QAR8</accession>
<organism evidence="1 2">
    <name type="scientific">Bradyrhizobium vignae</name>
    <dbReference type="NCBI Taxonomy" id="1549949"/>
    <lineage>
        <taxon>Bacteria</taxon>
        <taxon>Pseudomonadati</taxon>
        <taxon>Pseudomonadota</taxon>
        <taxon>Alphaproteobacteria</taxon>
        <taxon>Hyphomicrobiales</taxon>
        <taxon>Nitrobacteraceae</taxon>
        <taxon>Bradyrhizobium</taxon>
    </lineage>
</organism>
<protein>
    <submittedName>
        <fullName evidence="1">Uncharacterized protein</fullName>
    </submittedName>
</protein>
<dbReference type="KEGG" id="bvz:BRAD3257_7878"/>
<proteinExistence type="predicted"/>
<name>A0A2U3QAR8_9BRAD</name>
<evidence type="ECO:0000313" key="2">
    <source>
        <dbReference type="Proteomes" id="UP000246085"/>
    </source>
</evidence>
<sequence>MSGASTRWFERETRTESDWHTPCYYPASGTEHCQGRRVMKLQPTQHGLARPAPFDVEGVSVHARLVANAPVRAAVMPLPVADPLYLLRIIHVAFLLPEMANTFRRRRQGAVPARGVGGELVEWLGLRAPSTLILGQRHDTLRLIGRRPVPFIAIDRISVPMVRPHAGSACVGKCIASRSSQRIIAL</sequence>
<dbReference type="Proteomes" id="UP000246085">
    <property type="component" value="Chromosome BRAD3257"/>
</dbReference>
<gene>
    <name evidence="1" type="ORF">BRAD3257_7878</name>
</gene>
<dbReference type="AlphaFoldDB" id="A0A2U3QAR8"/>